<dbReference type="GO" id="GO:0006406">
    <property type="term" value="P:mRNA export from nucleus"/>
    <property type="evidence" value="ECO:0007669"/>
    <property type="project" value="TreeGrafter"/>
</dbReference>
<protein>
    <recommendedName>
        <fullName evidence="9">Nuclear pore complex protein Nup85</fullName>
    </recommendedName>
</protein>
<comment type="caution">
    <text evidence="11">The sequence shown here is derived from an EMBL/GenBank/DDBJ whole genome shotgun (WGS) entry which is preliminary data.</text>
</comment>
<gene>
    <name evidence="11" type="ORF">FisN_14Hh136</name>
</gene>
<dbReference type="GO" id="GO:0031965">
    <property type="term" value="C:nuclear membrane"/>
    <property type="evidence" value="ECO:0007669"/>
    <property type="project" value="UniProtKB-UniRule"/>
</dbReference>
<dbReference type="GO" id="GO:0006606">
    <property type="term" value="P:protein import into nucleus"/>
    <property type="evidence" value="ECO:0007669"/>
    <property type="project" value="TreeGrafter"/>
</dbReference>
<name>A0A1Z5K8G3_FISSO</name>
<dbReference type="AlphaFoldDB" id="A0A1Z5K8G3"/>
<proteinExistence type="inferred from homology"/>
<accession>A0A1Z5K8G3</accession>
<comment type="subcellular location">
    <subcellularLocation>
        <location evidence="1 9">Nucleus</location>
        <location evidence="1 9">Nuclear pore complex</location>
    </subcellularLocation>
</comment>
<dbReference type="InterPro" id="IPR011502">
    <property type="entry name" value="Nucleoporin_Nup85"/>
</dbReference>
<evidence type="ECO:0000256" key="7">
    <source>
        <dbReference type="ARBA" id="ARBA00023132"/>
    </source>
</evidence>
<keyword evidence="3 9" id="KW-0813">Transport</keyword>
<keyword evidence="7 9" id="KW-0906">Nuclear pore complex</keyword>
<evidence type="ECO:0000256" key="4">
    <source>
        <dbReference type="ARBA" id="ARBA00022816"/>
    </source>
</evidence>
<dbReference type="GO" id="GO:0017056">
    <property type="term" value="F:structural constituent of nuclear pore"/>
    <property type="evidence" value="ECO:0007669"/>
    <property type="project" value="TreeGrafter"/>
</dbReference>
<dbReference type="Proteomes" id="UP000198406">
    <property type="component" value="Unassembled WGS sequence"/>
</dbReference>
<keyword evidence="6 9" id="KW-0811">Translocation</keyword>
<comment type="similarity">
    <text evidence="2 9">Belongs to the nucleoporin Nup85 family.</text>
</comment>
<keyword evidence="8 9" id="KW-0539">Nucleus</keyword>
<dbReference type="OrthoDB" id="47151at2759"/>
<evidence type="ECO:0000256" key="5">
    <source>
        <dbReference type="ARBA" id="ARBA00022927"/>
    </source>
</evidence>
<evidence type="ECO:0000256" key="1">
    <source>
        <dbReference type="ARBA" id="ARBA00004567"/>
    </source>
</evidence>
<evidence type="ECO:0000256" key="8">
    <source>
        <dbReference type="ARBA" id="ARBA00023242"/>
    </source>
</evidence>
<evidence type="ECO:0000256" key="10">
    <source>
        <dbReference type="SAM" id="MobiDB-lite"/>
    </source>
</evidence>
<evidence type="ECO:0000256" key="6">
    <source>
        <dbReference type="ARBA" id="ARBA00023010"/>
    </source>
</evidence>
<keyword evidence="5 9" id="KW-0653">Protein transport</keyword>
<evidence type="ECO:0000313" key="11">
    <source>
        <dbReference type="EMBL" id="GAX22514.1"/>
    </source>
</evidence>
<dbReference type="GO" id="GO:0031080">
    <property type="term" value="C:nuclear pore outer ring"/>
    <property type="evidence" value="ECO:0007669"/>
    <property type="project" value="TreeGrafter"/>
</dbReference>
<dbReference type="InParanoid" id="A0A1Z5K8G3"/>
<keyword evidence="4 9" id="KW-0509">mRNA transport</keyword>
<evidence type="ECO:0000256" key="9">
    <source>
        <dbReference type="RuleBase" id="RU365073"/>
    </source>
</evidence>
<sequence>MTTPTTTMAWDPTRPSALQMLQNGQVHTLHAGTGTGCHSHELTALIQLIPIDSIKMNATQTLQHYRAVLSQCIDDAAEDTLDLDLLKLNLAVLHLSEIVLQPGTAETVRYLRQHHLPSLPDLMPEYDDMLQAAQPEQWEGYWSLLLKFVMHGCLEEAWRLLSKHSLYVAATTNTKDREYARTMREIEHSFLVMRDLLLLAPIPGGRTHFYDQEAEQIDEIEAVVLEDLDVHSHDYQFWETTNPTSHGADVPFTFHAEAASRKHKRWQNYVQQVRLSLVRHIPELAPLLAILSGDIREAPCDSWQEALLVELLYRQPHLQNVSRRARALAQSFDNTKEVDQALLQVMEGNAGEALHLLYVYGAGTGAALPAVLLALLCNVFVDAGILEGESMAERKIDFLCDASDAIRSSLAQTEHCDLGVQLSVRLLLPFSEEERIRTWVAEILEHYAPTTERYARAMVSLVRPLVERQSLQLLDATSTMLLSLYRPCMERLDFATAVWVLWEGVELELLVLKENRALGACSRTLALLCIDTAETILRLALAVSETEVTRLADAKVVGEAVVEALGPHIQDIPEALWLMHSMELVASLDQNDEKMNDSILQLLKGDSESGVVLLRTWHWHVLRIAQHAIDADIAKLDTKCIRVLMERFIQLSEYAELHSSNRIMDPTTIASIETALAQGLAKAFMFENARKAKKQQQDDNDDSRSNINTSNMHHYSLDMQQRLVEELLDS</sequence>
<comment type="subunit">
    <text evidence="9">Component of the nuclear pore complex (NPC).</text>
</comment>
<comment type="function">
    <text evidence="9">Functions as a component of the nuclear pore complex (NPC).</text>
</comment>
<evidence type="ECO:0000256" key="2">
    <source>
        <dbReference type="ARBA" id="ARBA00005573"/>
    </source>
</evidence>
<dbReference type="Pfam" id="PF07575">
    <property type="entry name" value="Nucleopor_Nup85"/>
    <property type="match status" value="1"/>
</dbReference>
<reference evidence="11 12" key="1">
    <citation type="journal article" date="2015" name="Plant Cell">
        <title>Oil accumulation by the oleaginous diatom Fistulifera solaris as revealed by the genome and transcriptome.</title>
        <authorList>
            <person name="Tanaka T."/>
            <person name="Maeda Y."/>
            <person name="Veluchamy A."/>
            <person name="Tanaka M."/>
            <person name="Abida H."/>
            <person name="Marechal E."/>
            <person name="Bowler C."/>
            <person name="Muto M."/>
            <person name="Sunaga Y."/>
            <person name="Tanaka M."/>
            <person name="Yoshino T."/>
            <person name="Taniguchi T."/>
            <person name="Fukuda Y."/>
            <person name="Nemoto M."/>
            <person name="Matsumoto M."/>
            <person name="Wong P.S."/>
            <person name="Aburatani S."/>
            <person name="Fujibuchi W."/>
        </authorList>
    </citation>
    <scope>NUCLEOTIDE SEQUENCE [LARGE SCALE GENOMIC DNA]</scope>
    <source>
        <strain evidence="11 12">JPCC DA0580</strain>
    </source>
</reference>
<dbReference type="GO" id="GO:0045893">
    <property type="term" value="P:positive regulation of DNA-templated transcription"/>
    <property type="evidence" value="ECO:0007669"/>
    <property type="project" value="TreeGrafter"/>
</dbReference>
<organism evidence="11 12">
    <name type="scientific">Fistulifera solaris</name>
    <name type="common">Oleaginous diatom</name>
    <dbReference type="NCBI Taxonomy" id="1519565"/>
    <lineage>
        <taxon>Eukaryota</taxon>
        <taxon>Sar</taxon>
        <taxon>Stramenopiles</taxon>
        <taxon>Ochrophyta</taxon>
        <taxon>Bacillariophyta</taxon>
        <taxon>Bacillariophyceae</taxon>
        <taxon>Bacillariophycidae</taxon>
        <taxon>Naviculales</taxon>
        <taxon>Naviculaceae</taxon>
        <taxon>Fistulifera</taxon>
    </lineage>
</organism>
<evidence type="ECO:0000313" key="12">
    <source>
        <dbReference type="Proteomes" id="UP000198406"/>
    </source>
</evidence>
<evidence type="ECO:0000256" key="3">
    <source>
        <dbReference type="ARBA" id="ARBA00022448"/>
    </source>
</evidence>
<dbReference type="PANTHER" id="PTHR13373:SF21">
    <property type="entry name" value="NUCLEAR PORE COMPLEX PROTEIN NUP85"/>
    <property type="match status" value="1"/>
</dbReference>
<keyword evidence="12" id="KW-1185">Reference proteome</keyword>
<dbReference type="PANTHER" id="PTHR13373">
    <property type="entry name" value="FROUNT PROTEIN-RELATED"/>
    <property type="match status" value="1"/>
</dbReference>
<dbReference type="EMBL" id="BDSP01000184">
    <property type="protein sequence ID" value="GAX22514.1"/>
    <property type="molecule type" value="Genomic_DNA"/>
</dbReference>
<feature type="region of interest" description="Disordered" evidence="10">
    <location>
        <begin position="691"/>
        <end position="711"/>
    </location>
</feature>
<keyword evidence="9" id="KW-0472">Membrane</keyword>